<organism evidence="7 8">
    <name type="scientific">Thermovenabulum gondwanense</name>
    <dbReference type="NCBI Taxonomy" id="520767"/>
    <lineage>
        <taxon>Bacteria</taxon>
        <taxon>Bacillati</taxon>
        <taxon>Bacillota</taxon>
        <taxon>Clostridia</taxon>
        <taxon>Thermosediminibacterales</taxon>
        <taxon>Thermosediminibacteraceae</taxon>
        <taxon>Thermovenabulum</taxon>
    </lineage>
</organism>
<gene>
    <name evidence="7" type="primary">dcyD</name>
    <name evidence="7" type="ORF">ATZ99_08800</name>
</gene>
<keyword evidence="3 5" id="KW-0663">Pyridoxal phosphate</keyword>
<dbReference type="EC" id="4.4.1.15" evidence="7"/>
<dbReference type="InterPro" id="IPR001926">
    <property type="entry name" value="TrpB-like_PALP"/>
</dbReference>
<keyword evidence="7" id="KW-0456">Lyase</keyword>
<feature type="domain" description="Tryptophan synthase beta chain-like PALP" evidence="6">
    <location>
        <begin position="19"/>
        <end position="322"/>
    </location>
</feature>
<dbReference type="InterPro" id="IPR005966">
    <property type="entry name" value="D-Cys_desShydrase"/>
</dbReference>
<dbReference type="NCBIfam" id="TIGR01275">
    <property type="entry name" value="ACC_deam_rel"/>
    <property type="match status" value="1"/>
</dbReference>
<dbReference type="EMBL" id="LOHZ01000023">
    <property type="protein sequence ID" value="KYO67062.1"/>
    <property type="molecule type" value="Genomic_DNA"/>
</dbReference>
<evidence type="ECO:0000256" key="4">
    <source>
        <dbReference type="PIRSR" id="PIRSR006278-1"/>
    </source>
</evidence>
<dbReference type="PANTHER" id="PTHR43780">
    <property type="entry name" value="1-AMINOCYCLOPROPANE-1-CARBOXYLATE DEAMINASE-RELATED"/>
    <property type="match status" value="1"/>
</dbReference>
<dbReference type="STRING" id="520767.ATZ99_08800"/>
<dbReference type="GO" id="GO:0019148">
    <property type="term" value="F:D-cysteine desulfhydrase activity"/>
    <property type="evidence" value="ECO:0007669"/>
    <property type="project" value="UniProtKB-EC"/>
</dbReference>
<comment type="similarity">
    <text evidence="2">Belongs to the ACC deaminase/D-cysteine desulfhydrase family.</text>
</comment>
<accession>A0A162MS80</accession>
<dbReference type="Gene3D" id="3.40.50.1100">
    <property type="match status" value="2"/>
</dbReference>
<dbReference type="SUPFAM" id="SSF53686">
    <property type="entry name" value="Tryptophan synthase beta subunit-like PLP-dependent enzymes"/>
    <property type="match status" value="1"/>
</dbReference>
<dbReference type="GO" id="GO:1901605">
    <property type="term" value="P:alpha-amino acid metabolic process"/>
    <property type="evidence" value="ECO:0007669"/>
    <property type="project" value="UniProtKB-ARBA"/>
</dbReference>
<feature type="modified residue" description="N6-(pyridoxal phosphate)lysine" evidence="5">
    <location>
        <position position="55"/>
    </location>
</feature>
<evidence type="ECO:0000259" key="6">
    <source>
        <dbReference type="Pfam" id="PF00291"/>
    </source>
</evidence>
<dbReference type="OrthoDB" id="9801249at2"/>
<dbReference type="AlphaFoldDB" id="A0A162MS80"/>
<dbReference type="Proteomes" id="UP000075737">
    <property type="component" value="Unassembled WGS sequence"/>
</dbReference>
<evidence type="ECO:0000256" key="1">
    <source>
        <dbReference type="ARBA" id="ARBA00001933"/>
    </source>
</evidence>
<evidence type="ECO:0000256" key="2">
    <source>
        <dbReference type="ARBA" id="ARBA00008639"/>
    </source>
</evidence>
<name>A0A162MS80_9FIRM</name>
<keyword evidence="8" id="KW-1185">Reference proteome</keyword>
<reference evidence="7 8" key="1">
    <citation type="submission" date="2015-12" db="EMBL/GenBank/DDBJ databases">
        <title>Draft genome of Thermovenabulum gondwanense isolated from a red thermophilic microbial mat colonisisng an outflow channel of a bore well.</title>
        <authorList>
            <person name="Patel B.K."/>
        </authorList>
    </citation>
    <scope>NUCLEOTIDE SEQUENCE [LARGE SCALE GENOMIC DNA]</scope>
    <source>
        <strain evidence="7 8">R270</strain>
    </source>
</reference>
<evidence type="ECO:0000313" key="8">
    <source>
        <dbReference type="Proteomes" id="UP000075737"/>
    </source>
</evidence>
<dbReference type="PANTHER" id="PTHR43780:SF2">
    <property type="entry name" value="1-AMINOCYCLOPROPANE-1-CARBOXYLATE DEAMINASE-RELATED"/>
    <property type="match status" value="1"/>
</dbReference>
<feature type="active site" description="Nucleophile" evidence="4">
    <location>
        <position position="82"/>
    </location>
</feature>
<dbReference type="InterPro" id="IPR036052">
    <property type="entry name" value="TrpB-like_PALP_sf"/>
</dbReference>
<dbReference type="Pfam" id="PF00291">
    <property type="entry name" value="PALP"/>
    <property type="match status" value="1"/>
</dbReference>
<evidence type="ECO:0000256" key="3">
    <source>
        <dbReference type="ARBA" id="ARBA00022898"/>
    </source>
</evidence>
<dbReference type="PIRSF" id="PIRSF006278">
    <property type="entry name" value="ACCD_DCysDesulf"/>
    <property type="match status" value="1"/>
</dbReference>
<dbReference type="RefSeq" id="WP_068748026.1">
    <property type="nucleotide sequence ID" value="NZ_LOHZ01000023.1"/>
</dbReference>
<evidence type="ECO:0000313" key="7">
    <source>
        <dbReference type="EMBL" id="KYO67062.1"/>
    </source>
</evidence>
<dbReference type="InterPro" id="IPR027278">
    <property type="entry name" value="ACCD_DCysDesulf"/>
</dbReference>
<proteinExistence type="inferred from homology"/>
<comment type="cofactor">
    <cofactor evidence="1">
        <name>pyridoxal 5'-phosphate</name>
        <dbReference type="ChEBI" id="CHEBI:597326"/>
    </cofactor>
</comment>
<comment type="caution">
    <text evidence="7">The sequence shown here is derived from an EMBL/GenBank/DDBJ whole genome shotgun (WGS) entry which is preliminary data.</text>
</comment>
<evidence type="ECO:0000256" key="5">
    <source>
        <dbReference type="PIRSR" id="PIRSR006278-2"/>
    </source>
</evidence>
<protein>
    <submittedName>
        <fullName evidence="7">D-cysteine desulfhydrase</fullName>
        <ecNumber evidence="7">4.4.1.15</ecNumber>
    </submittedName>
</protein>
<sequence>MEVAELKFKLQKFPRVKFLCGATPIVYAENISKELGVEVYIKRDDLTGLALGGNKTRKLEFIMGEAIKQKCDTVITAGAVHSNHALQTAAAAKKLNMDVVLVLRGREEDKGNLLMNKLLNADIHIYDVPNSSALRGYMEEIAGELSKKGKKPMIIPVGGSNPIGVLGYLGAVVEIIEQCENLKIDFDYVVCSTSSGGTQAGIFMGFKLLKPEVATLGIGVGDPKEELVEDVENLIINTSKMLDVKENLISKKEIEERTIDGYGFGGYGTIAKEVIDFIRYVAGKEGFYLDPVYTGKAFYGLIDIIKKKNIPKGSRVLFIHTGGLGGLFQYEEIISKMILNYPES</sequence>
<dbReference type="PATRIC" id="fig|520767.4.peg.975"/>